<keyword evidence="5 6" id="KW-0233">DNA recombination</keyword>
<evidence type="ECO:0000313" key="8">
    <source>
        <dbReference type="Proteomes" id="UP000199611"/>
    </source>
</evidence>
<evidence type="ECO:0000256" key="2">
    <source>
        <dbReference type="ARBA" id="ARBA00010961"/>
    </source>
</evidence>
<dbReference type="STRING" id="39841.SAMN05660836_02475"/>
<dbReference type="AlphaFoldDB" id="A0A1I4VW06"/>
<protein>
    <recommendedName>
        <fullName evidence="6">Mutator family transposase</fullName>
    </recommendedName>
</protein>
<dbReference type="RefSeq" id="WP_218148897.1">
    <property type="nucleotide sequence ID" value="NZ_FOUU01000012.1"/>
</dbReference>
<comment type="function">
    <text evidence="1 6">Required for the transposition of the insertion element.</text>
</comment>
<comment type="similarity">
    <text evidence="2 6">Belongs to the transposase mutator family.</text>
</comment>
<evidence type="ECO:0000256" key="6">
    <source>
        <dbReference type="RuleBase" id="RU365089"/>
    </source>
</evidence>
<evidence type="ECO:0000256" key="5">
    <source>
        <dbReference type="ARBA" id="ARBA00023172"/>
    </source>
</evidence>
<keyword evidence="6" id="KW-0814">Transposable element</keyword>
<keyword evidence="8" id="KW-1185">Reference proteome</keyword>
<evidence type="ECO:0000313" key="7">
    <source>
        <dbReference type="EMBL" id="SFN05375.1"/>
    </source>
</evidence>
<keyword evidence="3 6" id="KW-0815">Transposition</keyword>
<dbReference type="Proteomes" id="UP000199611">
    <property type="component" value="Unassembled WGS sequence"/>
</dbReference>
<dbReference type="PANTHER" id="PTHR33217">
    <property type="entry name" value="TRANSPOSASE FOR INSERTION SEQUENCE ELEMENT IS1081"/>
    <property type="match status" value="1"/>
</dbReference>
<evidence type="ECO:0000256" key="4">
    <source>
        <dbReference type="ARBA" id="ARBA00023125"/>
    </source>
</evidence>
<dbReference type="InterPro" id="IPR001207">
    <property type="entry name" value="Transposase_mutator"/>
</dbReference>
<gene>
    <name evidence="7" type="ORF">SAMN05660836_02475</name>
</gene>
<keyword evidence="4 6" id="KW-0238">DNA-binding</keyword>
<reference evidence="7 8" key="1">
    <citation type="submission" date="2016-10" db="EMBL/GenBank/DDBJ databases">
        <authorList>
            <person name="de Groot N.N."/>
        </authorList>
    </citation>
    <scope>NUCLEOTIDE SEQUENCE [LARGE SCALE GENOMIC DNA]</scope>
    <source>
        <strain evidence="7 8">DSM 9990</strain>
    </source>
</reference>
<dbReference type="Pfam" id="PF00872">
    <property type="entry name" value="Transposase_mut"/>
    <property type="match status" value="1"/>
</dbReference>
<dbReference type="EMBL" id="FOUU01000012">
    <property type="protein sequence ID" value="SFN05375.1"/>
    <property type="molecule type" value="Genomic_DNA"/>
</dbReference>
<dbReference type="GO" id="GO:0006313">
    <property type="term" value="P:DNA transposition"/>
    <property type="evidence" value="ECO:0007669"/>
    <property type="project" value="UniProtKB-UniRule"/>
</dbReference>
<dbReference type="PANTHER" id="PTHR33217:SF8">
    <property type="entry name" value="MUTATOR FAMILY TRANSPOSASE"/>
    <property type="match status" value="1"/>
</dbReference>
<accession>A0A1I4VW06</accession>
<name>A0A1I4VW06_9BACT</name>
<evidence type="ECO:0000256" key="1">
    <source>
        <dbReference type="ARBA" id="ARBA00002190"/>
    </source>
</evidence>
<dbReference type="GO" id="GO:0004803">
    <property type="term" value="F:transposase activity"/>
    <property type="evidence" value="ECO:0007669"/>
    <property type="project" value="UniProtKB-UniRule"/>
</dbReference>
<proteinExistence type="inferred from homology"/>
<sequence>MLGFTFLSHLSHLTSHISHLSHFKSRGLKRVDLFIADGLRGLEEAVFRKFPGSRFQLCVLHAVKGSLKKVRKKDREAVAESLKAIYRASNREKARQALIELKEKWGKMYPEVVKRWEESLIISPPLWTILRKSEDSYAPPINWKGL</sequence>
<organism evidence="7 8">
    <name type="scientific">Thermodesulforhabdus norvegica</name>
    <dbReference type="NCBI Taxonomy" id="39841"/>
    <lineage>
        <taxon>Bacteria</taxon>
        <taxon>Pseudomonadati</taxon>
        <taxon>Thermodesulfobacteriota</taxon>
        <taxon>Syntrophobacteria</taxon>
        <taxon>Syntrophobacterales</taxon>
        <taxon>Thermodesulforhabdaceae</taxon>
        <taxon>Thermodesulforhabdus</taxon>
    </lineage>
</organism>
<dbReference type="GO" id="GO:0003677">
    <property type="term" value="F:DNA binding"/>
    <property type="evidence" value="ECO:0007669"/>
    <property type="project" value="UniProtKB-UniRule"/>
</dbReference>
<evidence type="ECO:0000256" key="3">
    <source>
        <dbReference type="ARBA" id="ARBA00022578"/>
    </source>
</evidence>